<dbReference type="EMBL" id="JYDT01000033">
    <property type="protein sequence ID" value="KRY89275.1"/>
    <property type="molecule type" value="Genomic_DNA"/>
</dbReference>
<evidence type="ECO:0000313" key="1">
    <source>
        <dbReference type="EMBL" id="KRY89275.1"/>
    </source>
</evidence>
<reference evidence="1 2" key="1">
    <citation type="submission" date="2015-01" db="EMBL/GenBank/DDBJ databases">
        <title>Evolution of Trichinella species and genotypes.</title>
        <authorList>
            <person name="Korhonen P.K."/>
            <person name="Edoardo P."/>
            <person name="Giuseppe L.R."/>
            <person name="Gasser R.B."/>
        </authorList>
    </citation>
    <scope>NUCLEOTIDE SEQUENCE [LARGE SCALE GENOMIC DNA]</scope>
    <source>
        <strain evidence="1">ISS470</strain>
    </source>
</reference>
<keyword evidence="2" id="KW-1185">Reference proteome</keyword>
<gene>
    <name evidence="1" type="ORF">T4D_14966</name>
</gene>
<protein>
    <submittedName>
        <fullName evidence="1">Uncharacterized protein</fullName>
    </submittedName>
</protein>
<proteinExistence type="predicted"/>
<sequence length="65" mass="7480">MHIYDNSLKRVHKHLLLAATDKAGNEDCTWPKWAGQSNLFVLNIYERKHEHVGRSGVLSSQQSTY</sequence>
<comment type="caution">
    <text evidence="1">The sequence shown here is derived from an EMBL/GenBank/DDBJ whole genome shotgun (WGS) entry which is preliminary data.</text>
</comment>
<accession>A0A0V1FTA2</accession>
<evidence type="ECO:0000313" key="2">
    <source>
        <dbReference type="Proteomes" id="UP000054995"/>
    </source>
</evidence>
<dbReference type="AlphaFoldDB" id="A0A0V1FTA2"/>
<dbReference type="Proteomes" id="UP000054995">
    <property type="component" value="Unassembled WGS sequence"/>
</dbReference>
<name>A0A0V1FTA2_TRIPS</name>
<organism evidence="1 2">
    <name type="scientific">Trichinella pseudospiralis</name>
    <name type="common">Parasitic roundworm</name>
    <dbReference type="NCBI Taxonomy" id="6337"/>
    <lineage>
        <taxon>Eukaryota</taxon>
        <taxon>Metazoa</taxon>
        <taxon>Ecdysozoa</taxon>
        <taxon>Nematoda</taxon>
        <taxon>Enoplea</taxon>
        <taxon>Dorylaimia</taxon>
        <taxon>Trichinellida</taxon>
        <taxon>Trichinellidae</taxon>
        <taxon>Trichinella</taxon>
    </lineage>
</organism>